<dbReference type="PROSITE" id="PS51375">
    <property type="entry name" value="PPR"/>
    <property type="match status" value="6"/>
</dbReference>
<accession>A0ABD3IU99</accession>
<protein>
    <recommendedName>
        <fullName evidence="5">Pentatricopeptide repeat-containing protein At2g22410, mitochondrial-like</fullName>
    </recommendedName>
</protein>
<dbReference type="Gene3D" id="1.25.40.10">
    <property type="entry name" value="Tetratricopeptide repeat domain"/>
    <property type="match status" value="3"/>
</dbReference>
<feature type="repeat" description="PPR" evidence="2">
    <location>
        <begin position="116"/>
        <end position="150"/>
    </location>
</feature>
<dbReference type="PANTHER" id="PTHR47926">
    <property type="entry name" value="PENTATRICOPEPTIDE REPEAT-CONTAINING PROTEIN"/>
    <property type="match status" value="1"/>
</dbReference>
<feature type="repeat" description="PPR" evidence="2">
    <location>
        <begin position="451"/>
        <end position="485"/>
    </location>
</feature>
<dbReference type="AlphaFoldDB" id="A0ABD3IU99"/>
<dbReference type="SUPFAM" id="SSF48452">
    <property type="entry name" value="TPR-like"/>
    <property type="match status" value="2"/>
</dbReference>
<organism evidence="3 4">
    <name type="scientific">Eucalyptus globulus</name>
    <name type="common">Tasmanian blue gum</name>
    <dbReference type="NCBI Taxonomy" id="34317"/>
    <lineage>
        <taxon>Eukaryota</taxon>
        <taxon>Viridiplantae</taxon>
        <taxon>Streptophyta</taxon>
        <taxon>Embryophyta</taxon>
        <taxon>Tracheophyta</taxon>
        <taxon>Spermatophyta</taxon>
        <taxon>Magnoliopsida</taxon>
        <taxon>eudicotyledons</taxon>
        <taxon>Gunneridae</taxon>
        <taxon>Pentapetalae</taxon>
        <taxon>rosids</taxon>
        <taxon>malvids</taxon>
        <taxon>Myrtales</taxon>
        <taxon>Myrtaceae</taxon>
        <taxon>Myrtoideae</taxon>
        <taxon>Eucalypteae</taxon>
        <taxon>Eucalyptus</taxon>
    </lineage>
</organism>
<evidence type="ECO:0000313" key="3">
    <source>
        <dbReference type="EMBL" id="KAL3717551.1"/>
    </source>
</evidence>
<reference evidence="3 4" key="1">
    <citation type="submission" date="2024-11" db="EMBL/GenBank/DDBJ databases">
        <title>Chromosome-level genome assembly of Eucalyptus globulus Labill. provides insights into its genome evolution.</title>
        <authorList>
            <person name="Li X."/>
        </authorList>
    </citation>
    <scope>NUCLEOTIDE SEQUENCE [LARGE SCALE GENOMIC DNA]</scope>
    <source>
        <strain evidence="3">CL2024</strain>
        <tissue evidence="3">Fresh tender leaves</tissue>
    </source>
</reference>
<feature type="repeat" description="PPR" evidence="2">
    <location>
        <begin position="420"/>
        <end position="450"/>
    </location>
</feature>
<sequence>MRRCVFLCKRSSGSCPSFSPPFSLSAAPQFRLLSSSGAQKTKWNSTTSAIITNPVLLLLESCTSMRQLKQLQAHMTRTGLMAHTFPASRVLAFCALADAGDVNYARSLFAHIENPNTYMWNTMIRGYSKARMPSSGLTLFGRMISGRVEVDGRSFVFALKACEKFEEVFVGEFVHGRIWKMGFDCDLLVRNGLIHFYTVFRCLDLARRAFDESPVRDVFTWTSMIDGYATHGCPDEALELLDLMLLGDVKPNEVTMIAAVSGCSQKKDLNVGRKLHELIKRENVACSLNLLNALIDMYIKCDCLISAREVFDNMETRDVFSMTSMVNGYAKFGELENARMLFDKMPEKNVVSWSAMIAGYSQNGQPKEALEIFNSMREAGLVPVENTLVCVLSACGQLGRLEVGCWIHNEYILSKKIRFSVILGNALIDMYAKCGCIDAAAAVFDEMTEKDLVSWNSMITGFAAHGHAEEALELFHQLKSTGFRPDKVTFLGVLSACSHGGLLSEGQEYFKDIAREFGIAPQIEHYACMVDLYGRNGLLKEAYELITTMPMLPNEATWGALLSACRTYGNVELGRAVADKLLELNPEDSGIYSLMANIFARGKEWSNMRMVKSMMRERSVKKTPGHSLIEVDGKFHEFLAADGSYLQSEEICLILNHINLLSSWEDSVSGATLG</sequence>
<dbReference type="InterPro" id="IPR011990">
    <property type="entry name" value="TPR-like_helical_dom_sf"/>
</dbReference>
<evidence type="ECO:0000256" key="2">
    <source>
        <dbReference type="PROSITE-ProRule" id="PRU00708"/>
    </source>
</evidence>
<comment type="caution">
    <text evidence="3">The sequence shown here is derived from an EMBL/GenBank/DDBJ whole genome shotgun (WGS) entry which is preliminary data.</text>
</comment>
<dbReference type="InterPro" id="IPR046960">
    <property type="entry name" value="PPR_At4g14850-like_plant"/>
</dbReference>
<dbReference type="EMBL" id="JBJKBG010000011">
    <property type="protein sequence ID" value="KAL3717551.1"/>
    <property type="molecule type" value="Genomic_DNA"/>
</dbReference>
<keyword evidence="1" id="KW-0677">Repeat</keyword>
<feature type="repeat" description="PPR" evidence="2">
    <location>
        <begin position="349"/>
        <end position="383"/>
    </location>
</feature>
<keyword evidence="4" id="KW-1185">Reference proteome</keyword>
<dbReference type="Pfam" id="PF01535">
    <property type="entry name" value="PPR"/>
    <property type="match status" value="5"/>
</dbReference>
<name>A0ABD3IU99_EUCGL</name>
<dbReference type="InterPro" id="IPR002885">
    <property type="entry name" value="PPR_rpt"/>
</dbReference>
<dbReference type="FunFam" id="1.25.40.10:FF:000470">
    <property type="entry name" value="Pentatricopeptide repeat-containing protein At5g66520"/>
    <property type="match status" value="1"/>
</dbReference>
<feature type="repeat" description="PPR" evidence="2">
    <location>
        <begin position="318"/>
        <end position="348"/>
    </location>
</feature>
<dbReference type="Proteomes" id="UP001634007">
    <property type="component" value="Unassembled WGS sequence"/>
</dbReference>
<dbReference type="FunFam" id="1.25.40.10:FF:000348">
    <property type="entry name" value="Pentatricopeptide repeat-containing protein chloroplastic"/>
    <property type="match status" value="1"/>
</dbReference>
<dbReference type="Pfam" id="PF13041">
    <property type="entry name" value="PPR_2"/>
    <property type="match status" value="2"/>
</dbReference>
<feature type="repeat" description="PPR" evidence="2">
    <location>
        <begin position="217"/>
        <end position="251"/>
    </location>
</feature>
<proteinExistence type="predicted"/>
<evidence type="ECO:0000256" key="1">
    <source>
        <dbReference type="ARBA" id="ARBA00022737"/>
    </source>
</evidence>
<dbReference type="NCBIfam" id="TIGR00756">
    <property type="entry name" value="PPR"/>
    <property type="match status" value="6"/>
</dbReference>
<dbReference type="PANTHER" id="PTHR47926:SF387">
    <property type="entry name" value="PENTATRICOPEPTIDE REPEAT-CONTAINING PROTEIN"/>
    <property type="match status" value="1"/>
</dbReference>
<dbReference type="FunFam" id="1.25.40.10:FF:000184">
    <property type="entry name" value="Pentatricopeptide repeat-containing protein, chloroplastic"/>
    <property type="match status" value="1"/>
</dbReference>
<evidence type="ECO:0000313" key="4">
    <source>
        <dbReference type="Proteomes" id="UP001634007"/>
    </source>
</evidence>
<evidence type="ECO:0008006" key="5">
    <source>
        <dbReference type="Google" id="ProtNLM"/>
    </source>
</evidence>
<dbReference type="InterPro" id="IPR046848">
    <property type="entry name" value="E_motif"/>
</dbReference>
<dbReference type="Pfam" id="PF20431">
    <property type="entry name" value="E_motif"/>
    <property type="match status" value="1"/>
</dbReference>
<gene>
    <name evidence="3" type="ORF">ACJRO7_009050</name>
</gene>